<dbReference type="PANTHER" id="PTHR21344">
    <property type="entry name" value="RAL GTPASE-ACTIVATING PROTEIN SUBUNIT BETA"/>
    <property type="match status" value="1"/>
</dbReference>
<name>A0A8J5TKP3_HOMAM</name>
<dbReference type="PANTHER" id="PTHR21344:SF1">
    <property type="entry name" value="RAL GTPASE-ACTIVATING PROTEIN SUBUNIT BETA"/>
    <property type="match status" value="1"/>
</dbReference>
<proteinExistence type="predicted"/>
<dbReference type="Proteomes" id="UP000747542">
    <property type="component" value="Unassembled WGS sequence"/>
</dbReference>
<evidence type="ECO:0000313" key="3">
    <source>
        <dbReference type="Proteomes" id="UP000747542"/>
    </source>
</evidence>
<dbReference type="AlphaFoldDB" id="A0A8J5TKP3"/>
<dbReference type="InterPro" id="IPR046859">
    <property type="entry name" value="RGPA/RALGAPB_N"/>
</dbReference>
<accession>A0A8J5TKP3</accession>
<evidence type="ECO:0000313" key="2">
    <source>
        <dbReference type="EMBL" id="KAG7177584.1"/>
    </source>
</evidence>
<dbReference type="GO" id="GO:0005096">
    <property type="term" value="F:GTPase activator activity"/>
    <property type="evidence" value="ECO:0007669"/>
    <property type="project" value="InterPro"/>
</dbReference>
<reference evidence="2" key="1">
    <citation type="journal article" date="2021" name="Sci. Adv.">
        <title>The American lobster genome reveals insights on longevity, neural, and immune adaptations.</title>
        <authorList>
            <person name="Polinski J.M."/>
            <person name="Zimin A.V."/>
            <person name="Clark K.F."/>
            <person name="Kohn A.B."/>
            <person name="Sadowski N."/>
            <person name="Timp W."/>
            <person name="Ptitsyn A."/>
            <person name="Khanna P."/>
            <person name="Romanova D.Y."/>
            <person name="Williams P."/>
            <person name="Greenwood S.J."/>
            <person name="Moroz L.L."/>
            <person name="Walt D.R."/>
            <person name="Bodnar A.G."/>
        </authorList>
    </citation>
    <scope>NUCLEOTIDE SEQUENCE</scope>
    <source>
        <strain evidence="2">GMGI-L3</strain>
    </source>
</reference>
<dbReference type="InterPro" id="IPR039930">
    <property type="entry name" value="RALGAPB"/>
</dbReference>
<evidence type="ECO:0000259" key="1">
    <source>
        <dbReference type="Pfam" id="PF20412"/>
    </source>
</evidence>
<dbReference type="EMBL" id="JAHLQT010001931">
    <property type="protein sequence ID" value="KAG7177584.1"/>
    <property type="molecule type" value="Genomic_DNA"/>
</dbReference>
<sequence>MFSDWPSELVPQQGWGDEAAISAFKDAIPWTVGRDFVAGTAKHLAGSLGLTKPGPPIKSKIVHDKQLQVLMPALGHGLSFPLSEIDILRDCVSVYCEWLSALLPNPKSSVPGPILRPDVINRQAVLCHRVLRTLQNIAQNSPCLSEDTWQTLLLFLLHINSALLSPPTIKGKFKPKSFLLL</sequence>
<gene>
    <name evidence="2" type="primary">Ralgapb-L1</name>
    <name evidence="2" type="ORF">Hamer_G008226</name>
</gene>
<dbReference type="Pfam" id="PF20412">
    <property type="entry name" value="RALGAPB_N"/>
    <property type="match status" value="1"/>
</dbReference>
<protein>
    <submittedName>
        <fullName evidence="2">Ral GTPase-activating protein subunit beta-like 1</fullName>
    </submittedName>
</protein>
<keyword evidence="3" id="KW-1185">Reference proteome</keyword>
<feature type="domain" description="Ral GTPase-activating protein subunit alpha/beta N-terminal" evidence="1">
    <location>
        <begin position="120"/>
        <end position="168"/>
    </location>
</feature>
<comment type="caution">
    <text evidence="2">The sequence shown here is derived from an EMBL/GenBank/DDBJ whole genome shotgun (WGS) entry which is preliminary data.</text>
</comment>
<organism evidence="2 3">
    <name type="scientific">Homarus americanus</name>
    <name type="common">American lobster</name>
    <dbReference type="NCBI Taxonomy" id="6706"/>
    <lineage>
        <taxon>Eukaryota</taxon>
        <taxon>Metazoa</taxon>
        <taxon>Ecdysozoa</taxon>
        <taxon>Arthropoda</taxon>
        <taxon>Crustacea</taxon>
        <taxon>Multicrustacea</taxon>
        <taxon>Malacostraca</taxon>
        <taxon>Eumalacostraca</taxon>
        <taxon>Eucarida</taxon>
        <taxon>Decapoda</taxon>
        <taxon>Pleocyemata</taxon>
        <taxon>Astacidea</taxon>
        <taxon>Nephropoidea</taxon>
        <taxon>Nephropidae</taxon>
        <taxon>Homarus</taxon>
    </lineage>
</organism>